<reference evidence="1 2" key="1">
    <citation type="journal article" date="2018" name="Sci. Rep.">
        <title>Genomic signatures of local adaptation to the degree of environmental predictability in rotifers.</title>
        <authorList>
            <person name="Franch-Gras L."/>
            <person name="Hahn C."/>
            <person name="Garcia-Roger E.M."/>
            <person name="Carmona M.J."/>
            <person name="Serra M."/>
            <person name="Gomez A."/>
        </authorList>
    </citation>
    <scope>NUCLEOTIDE SEQUENCE [LARGE SCALE GENOMIC DNA]</scope>
    <source>
        <strain evidence="1">HYR1</strain>
    </source>
</reference>
<evidence type="ECO:0000313" key="2">
    <source>
        <dbReference type="Proteomes" id="UP000276133"/>
    </source>
</evidence>
<protein>
    <submittedName>
        <fullName evidence="1">Uncharacterized protein</fullName>
    </submittedName>
</protein>
<proteinExistence type="predicted"/>
<accession>A0A3M7SX52</accession>
<name>A0A3M7SX52_BRAPC</name>
<sequence length="233" mass="26584">MLNKKSKFFMSTDLIRHFWTILDFFIKKLLSTQSIGYFSISSLNAFKTSSLIKPVLSSSNRLLSSWIKNFSAVIRLSLENLNIRTKLKECFINAMKCTAVDEHAFWSNVDGSDANKLFSLPRGLLRVMLHLGQMRGSQRFGINFCRNFFEKNLLNCGNLIQLMKYNKKKKLVIGDVDKSCNYRRKYSLGNGFPQLNESFVSLIAFRFDCVDFHSGKETLGVDQGSGLGNSKEP</sequence>
<dbReference type="Proteomes" id="UP000276133">
    <property type="component" value="Unassembled WGS sequence"/>
</dbReference>
<keyword evidence="2" id="KW-1185">Reference proteome</keyword>
<gene>
    <name evidence="1" type="ORF">BpHYR1_016394</name>
</gene>
<dbReference type="EMBL" id="REGN01000657">
    <property type="protein sequence ID" value="RNA40249.1"/>
    <property type="molecule type" value="Genomic_DNA"/>
</dbReference>
<dbReference type="AlphaFoldDB" id="A0A3M7SX52"/>
<comment type="caution">
    <text evidence="1">The sequence shown here is derived from an EMBL/GenBank/DDBJ whole genome shotgun (WGS) entry which is preliminary data.</text>
</comment>
<organism evidence="1 2">
    <name type="scientific">Brachionus plicatilis</name>
    <name type="common">Marine rotifer</name>
    <name type="synonym">Brachionus muelleri</name>
    <dbReference type="NCBI Taxonomy" id="10195"/>
    <lineage>
        <taxon>Eukaryota</taxon>
        <taxon>Metazoa</taxon>
        <taxon>Spiralia</taxon>
        <taxon>Gnathifera</taxon>
        <taxon>Rotifera</taxon>
        <taxon>Eurotatoria</taxon>
        <taxon>Monogononta</taxon>
        <taxon>Pseudotrocha</taxon>
        <taxon>Ploima</taxon>
        <taxon>Brachionidae</taxon>
        <taxon>Brachionus</taxon>
    </lineage>
</organism>
<evidence type="ECO:0000313" key="1">
    <source>
        <dbReference type="EMBL" id="RNA40249.1"/>
    </source>
</evidence>